<evidence type="ECO:0000256" key="4">
    <source>
        <dbReference type="ARBA" id="ARBA00023004"/>
    </source>
</evidence>
<dbReference type="GO" id="GO:0003824">
    <property type="term" value="F:catalytic activity"/>
    <property type="evidence" value="ECO:0007669"/>
    <property type="project" value="InterPro"/>
</dbReference>
<protein>
    <submittedName>
        <fullName evidence="7">Putative Fe-S oxidoreductase</fullName>
    </submittedName>
</protein>
<dbReference type="KEGG" id="dti:Desti_2683"/>
<dbReference type="Pfam" id="PF04055">
    <property type="entry name" value="Radical_SAM"/>
    <property type="match status" value="1"/>
</dbReference>
<dbReference type="InterPro" id="IPR058240">
    <property type="entry name" value="rSAM_sf"/>
</dbReference>
<keyword evidence="3" id="KW-0479">Metal-binding</keyword>
<dbReference type="PANTHER" id="PTHR11228">
    <property type="entry name" value="RADICAL SAM DOMAIN PROTEIN"/>
    <property type="match status" value="1"/>
</dbReference>
<dbReference type="InterPro" id="IPR013785">
    <property type="entry name" value="Aldolase_TIM"/>
</dbReference>
<dbReference type="Gene3D" id="3.20.20.70">
    <property type="entry name" value="Aldolase class I"/>
    <property type="match status" value="1"/>
</dbReference>
<evidence type="ECO:0000256" key="1">
    <source>
        <dbReference type="ARBA" id="ARBA00001966"/>
    </source>
</evidence>
<evidence type="ECO:0000313" key="8">
    <source>
        <dbReference type="Proteomes" id="UP000006055"/>
    </source>
</evidence>
<accession>I4C721</accession>
<dbReference type="SFLD" id="SFLDG01067">
    <property type="entry name" value="SPASM/twitch_domain_containing"/>
    <property type="match status" value="1"/>
</dbReference>
<keyword evidence="2" id="KW-0949">S-adenosyl-L-methionine</keyword>
<reference evidence="8" key="1">
    <citation type="submission" date="2012-06" db="EMBL/GenBank/DDBJ databases">
        <title>Complete sequence of chromosome of Desulfomonile tiedjei DSM 6799.</title>
        <authorList>
            <person name="Lucas S."/>
            <person name="Copeland A."/>
            <person name="Lapidus A."/>
            <person name="Glavina del Rio T."/>
            <person name="Dalin E."/>
            <person name="Tice H."/>
            <person name="Bruce D."/>
            <person name="Goodwin L."/>
            <person name="Pitluck S."/>
            <person name="Peters L."/>
            <person name="Ovchinnikova G."/>
            <person name="Zeytun A."/>
            <person name="Lu M."/>
            <person name="Kyrpides N."/>
            <person name="Mavromatis K."/>
            <person name="Ivanova N."/>
            <person name="Brettin T."/>
            <person name="Detter J.C."/>
            <person name="Han C."/>
            <person name="Larimer F."/>
            <person name="Land M."/>
            <person name="Hauser L."/>
            <person name="Markowitz V."/>
            <person name="Cheng J.-F."/>
            <person name="Hugenholtz P."/>
            <person name="Woyke T."/>
            <person name="Wu D."/>
            <person name="Spring S."/>
            <person name="Schroeder M."/>
            <person name="Brambilla E."/>
            <person name="Klenk H.-P."/>
            <person name="Eisen J.A."/>
        </authorList>
    </citation>
    <scope>NUCLEOTIDE SEQUENCE [LARGE SCALE GENOMIC DNA]</scope>
    <source>
        <strain evidence="8">ATCC 49306 / DSM 6799 / DCB-1</strain>
    </source>
</reference>
<feature type="domain" description="Radical SAM core" evidence="6">
    <location>
        <begin position="1"/>
        <end position="216"/>
    </location>
</feature>
<dbReference type="PROSITE" id="PS51918">
    <property type="entry name" value="RADICAL_SAM"/>
    <property type="match status" value="1"/>
</dbReference>
<sequence>MQVETALACNLRCVMCPWKDYRQRAVHGGVMSPEIWEAVRPHLKKAQTVDFTGGGEPLLQPNLAHWIREAKSEGCMAGILTNAVLLNDRTARDLLDTGLDWICISIDGSSKEEYETIRVGANFDQVRQNVEHFSKLRTGKFPKMMINHVMMRANVNQLEQMVRLCADLGIDQINFKQCEVIRDTHGKGLGLFGRTETREIKQFQRAVAAARKLAQKFGMETTASSFLPEERPVCEQDPRNSMFIRYDGLVAPCINLANSGPTVFLGQEVVLPDVHYGTLPECDLQDLWQSELCGFYRRTFEARTREYDNVFMEGLMADSRRTPERMLEMAIKRMPKPPKGCEICHYLYGI</sequence>
<proteinExistence type="predicted"/>
<evidence type="ECO:0000259" key="6">
    <source>
        <dbReference type="PROSITE" id="PS51918"/>
    </source>
</evidence>
<dbReference type="PANTHER" id="PTHR11228:SF7">
    <property type="entry name" value="PQQA PEPTIDE CYCLASE"/>
    <property type="match status" value="1"/>
</dbReference>
<dbReference type="EMBL" id="CP003360">
    <property type="protein sequence ID" value="AFM25362.1"/>
    <property type="molecule type" value="Genomic_DNA"/>
</dbReference>
<dbReference type="eggNOG" id="COG0535">
    <property type="taxonomic scope" value="Bacteria"/>
</dbReference>
<keyword evidence="5" id="KW-0411">Iron-sulfur</keyword>
<dbReference type="SUPFAM" id="SSF102114">
    <property type="entry name" value="Radical SAM enzymes"/>
    <property type="match status" value="1"/>
</dbReference>
<dbReference type="Proteomes" id="UP000006055">
    <property type="component" value="Chromosome"/>
</dbReference>
<comment type="cofactor">
    <cofactor evidence="1">
        <name>[4Fe-4S] cluster</name>
        <dbReference type="ChEBI" id="CHEBI:49883"/>
    </cofactor>
</comment>
<dbReference type="InterPro" id="IPR007197">
    <property type="entry name" value="rSAM"/>
</dbReference>
<evidence type="ECO:0000256" key="2">
    <source>
        <dbReference type="ARBA" id="ARBA00022691"/>
    </source>
</evidence>
<evidence type="ECO:0000313" key="7">
    <source>
        <dbReference type="EMBL" id="AFM25362.1"/>
    </source>
</evidence>
<dbReference type="InterPro" id="IPR006638">
    <property type="entry name" value="Elp3/MiaA/NifB-like_rSAM"/>
</dbReference>
<dbReference type="SFLD" id="SFLDS00029">
    <property type="entry name" value="Radical_SAM"/>
    <property type="match status" value="1"/>
</dbReference>
<dbReference type="GO" id="GO:0046872">
    <property type="term" value="F:metal ion binding"/>
    <property type="evidence" value="ECO:0007669"/>
    <property type="project" value="UniProtKB-KW"/>
</dbReference>
<dbReference type="InterPro" id="IPR050377">
    <property type="entry name" value="Radical_SAM_PqqE_MftC-like"/>
</dbReference>
<dbReference type="GO" id="GO:0051536">
    <property type="term" value="F:iron-sulfur cluster binding"/>
    <property type="evidence" value="ECO:0007669"/>
    <property type="project" value="UniProtKB-KW"/>
</dbReference>
<dbReference type="CDD" id="cd01335">
    <property type="entry name" value="Radical_SAM"/>
    <property type="match status" value="1"/>
</dbReference>
<gene>
    <name evidence="7" type="ordered locus">Desti_2683</name>
</gene>
<evidence type="ECO:0000256" key="3">
    <source>
        <dbReference type="ARBA" id="ARBA00022723"/>
    </source>
</evidence>
<keyword evidence="8" id="KW-1185">Reference proteome</keyword>
<keyword evidence="4" id="KW-0408">Iron</keyword>
<dbReference type="STRING" id="706587.Desti_2683"/>
<dbReference type="AlphaFoldDB" id="I4C721"/>
<name>I4C721_DESTA</name>
<evidence type="ECO:0000256" key="5">
    <source>
        <dbReference type="ARBA" id="ARBA00023014"/>
    </source>
</evidence>
<dbReference type="HOGENOM" id="CLU_009273_1_1_7"/>
<dbReference type="SMART" id="SM00729">
    <property type="entry name" value="Elp3"/>
    <property type="match status" value="1"/>
</dbReference>
<organism evidence="7 8">
    <name type="scientific">Desulfomonile tiedjei (strain ATCC 49306 / DSM 6799 / DCB-1)</name>
    <dbReference type="NCBI Taxonomy" id="706587"/>
    <lineage>
        <taxon>Bacteria</taxon>
        <taxon>Pseudomonadati</taxon>
        <taxon>Thermodesulfobacteriota</taxon>
        <taxon>Desulfomonilia</taxon>
        <taxon>Desulfomonilales</taxon>
        <taxon>Desulfomonilaceae</taxon>
        <taxon>Desulfomonile</taxon>
    </lineage>
</organism>